<dbReference type="AlphaFoldDB" id="A0A0V1JGX1"/>
<evidence type="ECO:0000313" key="2">
    <source>
        <dbReference type="Proteomes" id="UP000054805"/>
    </source>
</evidence>
<organism evidence="1 2">
    <name type="scientific">Trichinella pseudospiralis</name>
    <name type="common">Parasitic roundworm</name>
    <dbReference type="NCBI Taxonomy" id="6337"/>
    <lineage>
        <taxon>Eukaryota</taxon>
        <taxon>Metazoa</taxon>
        <taxon>Ecdysozoa</taxon>
        <taxon>Nematoda</taxon>
        <taxon>Enoplea</taxon>
        <taxon>Dorylaimia</taxon>
        <taxon>Trichinellida</taxon>
        <taxon>Trichinellidae</taxon>
        <taxon>Trichinella</taxon>
    </lineage>
</organism>
<proteinExistence type="predicted"/>
<protein>
    <submittedName>
        <fullName evidence="1">Uncharacterized protein</fullName>
    </submittedName>
</protein>
<reference evidence="1 2" key="1">
    <citation type="submission" date="2015-01" db="EMBL/GenBank/DDBJ databases">
        <title>Evolution of Trichinella species and genotypes.</title>
        <authorList>
            <person name="Korhonen P.K."/>
            <person name="Edoardo P."/>
            <person name="Giuseppe L.R."/>
            <person name="Gasser R.B."/>
        </authorList>
    </citation>
    <scope>NUCLEOTIDE SEQUENCE [LARGE SCALE GENOMIC DNA]</scope>
    <source>
        <strain evidence="1">ISS588</strain>
    </source>
</reference>
<dbReference type="Proteomes" id="UP000054805">
    <property type="component" value="Unassembled WGS sequence"/>
</dbReference>
<gene>
    <name evidence="1" type="ORF">T4B_14830</name>
</gene>
<evidence type="ECO:0000313" key="1">
    <source>
        <dbReference type="EMBL" id="KRZ34125.1"/>
    </source>
</evidence>
<accession>A0A0V1JGX1</accession>
<name>A0A0V1JGX1_TRIPS</name>
<sequence length="71" mass="8330">MIRLGSSHRRLKGEKKAVCNAAENDEQNFHHCNMIRQFPEVWLYLQKLMIKQSFYSQKDFVISVTLANSSL</sequence>
<dbReference type="EMBL" id="JYDS01000005">
    <property type="protein sequence ID" value="KRZ34125.1"/>
    <property type="molecule type" value="Genomic_DNA"/>
</dbReference>
<keyword evidence="2" id="KW-1185">Reference proteome</keyword>
<comment type="caution">
    <text evidence="1">The sequence shown here is derived from an EMBL/GenBank/DDBJ whole genome shotgun (WGS) entry which is preliminary data.</text>
</comment>